<evidence type="ECO:0000256" key="1">
    <source>
        <dbReference type="SAM" id="MobiDB-lite"/>
    </source>
</evidence>
<dbReference type="AlphaFoldDB" id="A0A380YKW0"/>
<proteinExistence type="predicted"/>
<evidence type="ECO:0000313" key="4">
    <source>
        <dbReference type="Proteomes" id="UP000254424"/>
    </source>
</evidence>
<dbReference type="RefSeq" id="WP_004290681.1">
    <property type="nucleotide sequence ID" value="NZ_CABKNQ010000018.1"/>
</dbReference>
<dbReference type="GeneID" id="93071376"/>
<dbReference type="EMBL" id="UFSX01000001">
    <property type="protein sequence ID" value="SUV29485.1"/>
    <property type="molecule type" value="Genomic_DNA"/>
</dbReference>
<dbReference type="Proteomes" id="UP000254424">
    <property type="component" value="Unassembled WGS sequence"/>
</dbReference>
<protein>
    <submittedName>
        <fullName evidence="3">Putative lipoprotein</fullName>
    </submittedName>
</protein>
<evidence type="ECO:0000313" key="3">
    <source>
        <dbReference type="EMBL" id="SUV29485.1"/>
    </source>
</evidence>
<feature type="domain" description="DUF4988" evidence="2">
    <location>
        <begin position="37"/>
        <end position="242"/>
    </location>
</feature>
<feature type="compositionally biased region" description="Basic and acidic residues" evidence="1">
    <location>
        <begin position="138"/>
        <end position="153"/>
    </location>
</feature>
<feature type="region of interest" description="Disordered" evidence="1">
    <location>
        <begin position="661"/>
        <end position="680"/>
    </location>
</feature>
<accession>A0A380YKW0</accession>
<reference evidence="3 4" key="1">
    <citation type="submission" date="2018-06" db="EMBL/GenBank/DDBJ databases">
        <authorList>
            <consortium name="Pathogen Informatics"/>
            <person name="Doyle S."/>
        </authorList>
    </citation>
    <scope>NUCLEOTIDE SEQUENCE [LARGE SCALE GENOMIC DNA]</scope>
    <source>
        <strain evidence="3 4">NCTC11155</strain>
    </source>
</reference>
<dbReference type="OrthoDB" id="1151433at2"/>
<name>A0A380YKW0_9BACE</name>
<dbReference type="Pfam" id="PF16378">
    <property type="entry name" value="DUF4988"/>
    <property type="match status" value="1"/>
</dbReference>
<dbReference type="STRING" id="483216.BACEGG_02362"/>
<dbReference type="InterPro" id="IPR032149">
    <property type="entry name" value="DUF4988"/>
</dbReference>
<sequence>MKRKKTIFVIESLLGLLILVTACHKEDISTLYSRQYQLSAEITGINAEILRINNEIVELKNLYTILANKPTVTGFDYRIVENNGQKDTIGVDITLDTYKFFIPYGRDGKNGTDGRSPVVGISDDGYWIINGVKTQDKALGDKGDKGDKGDPGKDGINGDTPLISAAKDPDNPADENYYWTIKYPKENNYTFILDGGQKIKATGPKGDKGETLSVDPIIESVVKADDGTSITINLHDGTSYNIPLLGINFKLKPGNLALKDHNGVDSIIVFLREGHTISVPYTSSNNVERIEAMLPAGWSATADISPTDSTKRIIHITSPRLMDLDRAQFEGGATFIAFDQKGASLTQYIKLKLNKYIYMSFFYNELNAVELNRPNSPFNELKWTENHHLLIEFYELTNRQFELKGRFPAGINTNEPLTPSLSDYPSFIFNKADKDVDKQFKINAFLFRPDSVNLSNISGNDSPDGRVIFANQYTASDNEIYMRPVPYDTYIVQYSYSLNNGSNNELIRIRRAATKYKVHLFKASEFLGIDKDDFDYKKVTILLTQQSQLLSAVYKAYNRVPYVAQGNTMTYDPVTDQLECVFCTLGAANSSIGLNFYYDKEGKKRWEPSSLASVLLRPDWEANMYVNHSGEPFPGAGSSYDNYVGYTNNGEGNTRYGGGRVYTPENSSQQFVPRTLPDLK</sequence>
<gene>
    <name evidence="3" type="ORF">NCTC11155_01469</name>
</gene>
<feature type="region of interest" description="Disordered" evidence="1">
    <location>
        <begin position="138"/>
        <end position="169"/>
    </location>
</feature>
<dbReference type="PROSITE" id="PS51257">
    <property type="entry name" value="PROKAR_LIPOPROTEIN"/>
    <property type="match status" value="1"/>
</dbReference>
<organism evidence="3 4">
    <name type="scientific">Bacteroides eggerthii</name>
    <dbReference type="NCBI Taxonomy" id="28111"/>
    <lineage>
        <taxon>Bacteria</taxon>
        <taxon>Pseudomonadati</taxon>
        <taxon>Bacteroidota</taxon>
        <taxon>Bacteroidia</taxon>
        <taxon>Bacteroidales</taxon>
        <taxon>Bacteroidaceae</taxon>
        <taxon>Bacteroides</taxon>
    </lineage>
</organism>
<evidence type="ECO:0000259" key="2">
    <source>
        <dbReference type="Pfam" id="PF16378"/>
    </source>
</evidence>
<keyword evidence="3" id="KW-0449">Lipoprotein</keyword>